<dbReference type="Proteomes" id="UP000252038">
    <property type="component" value="Chromosome"/>
</dbReference>
<dbReference type="GO" id="GO:0016757">
    <property type="term" value="F:glycosyltransferase activity"/>
    <property type="evidence" value="ECO:0007669"/>
    <property type="project" value="UniProtKB-KW"/>
</dbReference>
<reference evidence="5 6" key="1">
    <citation type="submission" date="2018-05" db="EMBL/GenBank/DDBJ databases">
        <title>Genome sequencing, assembly and analysis of the novel insecticidal bacterium, Chromobacterium phragmitis.</title>
        <authorList>
            <person name="Sparks M.E."/>
            <person name="Blackburn M.B."/>
            <person name="Gundersen-Rindal D.E."/>
        </authorList>
    </citation>
    <scope>NUCLEOTIDE SEQUENCE [LARGE SCALE GENOMIC DNA]</scope>
    <source>
        <strain evidence="5">IIBBL 274-1</strain>
    </source>
</reference>
<name>A0A344UI79_9NEIS</name>
<dbReference type="EMBL" id="CP029554">
    <property type="protein sequence ID" value="AXE34977.1"/>
    <property type="molecule type" value="Genomic_DNA"/>
</dbReference>
<keyword evidence="2" id="KW-0328">Glycosyltransferase</keyword>
<dbReference type="PANTHER" id="PTHR43685:SF5">
    <property type="entry name" value="GLYCOSYLTRANSFERASE EPSE-RELATED"/>
    <property type="match status" value="1"/>
</dbReference>
<feature type="domain" description="Glycosyltransferase 2-like" evidence="4">
    <location>
        <begin position="217"/>
        <end position="352"/>
    </location>
</feature>
<dbReference type="AlphaFoldDB" id="A0A344UI79"/>
<gene>
    <name evidence="5" type="ORF">DK843_12105</name>
</gene>
<dbReference type="PANTHER" id="PTHR43685">
    <property type="entry name" value="GLYCOSYLTRANSFERASE"/>
    <property type="match status" value="1"/>
</dbReference>
<dbReference type="InterPro" id="IPR029044">
    <property type="entry name" value="Nucleotide-diphossugar_trans"/>
</dbReference>
<evidence type="ECO:0000313" key="6">
    <source>
        <dbReference type="Proteomes" id="UP000252038"/>
    </source>
</evidence>
<dbReference type="KEGG" id="chrb:DK843_12105"/>
<keyword evidence="3 5" id="KW-0808">Transferase</keyword>
<protein>
    <submittedName>
        <fullName evidence="5">Glycosyltransferase family 2 protein</fullName>
    </submittedName>
</protein>
<accession>A0A344UI79</accession>
<evidence type="ECO:0000259" key="4">
    <source>
        <dbReference type="Pfam" id="PF00535"/>
    </source>
</evidence>
<comment type="similarity">
    <text evidence="1">Belongs to the glycosyltransferase 2 family.</text>
</comment>
<dbReference type="CDD" id="cd00761">
    <property type="entry name" value="Glyco_tranf_GTA_type"/>
    <property type="match status" value="1"/>
</dbReference>
<evidence type="ECO:0000313" key="5">
    <source>
        <dbReference type="EMBL" id="AXE34977.1"/>
    </source>
</evidence>
<evidence type="ECO:0000256" key="3">
    <source>
        <dbReference type="ARBA" id="ARBA00022679"/>
    </source>
</evidence>
<dbReference type="SUPFAM" id="SSF53448">
    <property type="entry name" value="Nucleotide-diphospho-sugar transferases"/>
    <property type="match status" value="1"/>
</dbReference>
<evidence type="ECO:0000256" key="1">
    <source>
        <dbReference type="ARBA" id="ARBA00006739"/>
    </source>
</evidence>
<organism evidence="5 6">
    <name type="scientific">Chromobacterium phragmitis</name>
    <dbReference type="NCBI Taxonomy" id="2202141"/>
    <lineage>
        <taxon>Bacteria</taxon>
        <taxon>Pseudomonadati</taxon>
        <taxon>Pseudomonadota</taxon>
        <taxon>Betaproteobacteria</taxon>
        <taxon>Neisseriales</taxon>
        <taxon>Chromobacteriaceae</taxon>
        <taxon>Chromobacterium</taxon>
    </lineage>
</organism>
<sequence>MAMVNAAFLWHGLHGRFAHALSRLPPLTGRQPGRLERWALYKLGMHQTASHAPSACHADPISEFARTVSAASCGHAQAAMDSLNALRQRRAISRLRIPLAHALAPLMPEAALQLLETSQRPPAALQIGLLLRNGHTAEARERLRALPAAAFRQQPELHLLHANACGGMPSNQLQRLNAFLSAHALLPLRLLDSSLPPSAMNVGAAEPYCQARGPLITVLMTTYRSGSRAVSAIESVLAQSYQDLELIVIDDASDDDTPALVAQLASRDARLRLIRLPRNVGTFVAKRIGLAQAKGEFVTCHDSDDWMHPERLARQVAPLLANPRLIATTSDWVRIQDDGAFHARQVHPLKRINPASPLFRRERILRETGAWDCVRTGADSEFLARLALVYGAKAIKKIRQPLTLGSHRPGSLMTAAGTGYSAAGISRHRLAYWEAWSHWHIATLAKSQVPRIPASIRDAALNRPFPIQTNQCIAADHLEACLRDTLK</sequence>
<dbReference type="InterPro" id="IPR001173">
    <property type="entry name" value="Glyco_trans_2-like"/>
</dbReference>
<dbReference type="InterPro" id="IPR050834">
    <property type="entry name" value="Glycosyltransf_2"/>
</dbReference>
<proteinExistence type="inferred from homology"/>
<dbReference type="Gene3D" id="3.90.550.10">
    <property type="entry name" value="Spore Coat Polysaccharide Biosynthesis Protein SpsA, Chain A"/>
    <property type="match status" value="1"/>
</dbReference>
<dbReference type="Pfam" id="PF00535">
    <property type="entry name" value="Glycos_transf_2"/>
    <property type="match status" value="1"/>
</dbReference>
<evidence type="ECO:0000256" key="2">
    <source>
        <dbReference type="ARBA" id="ARBA00022676"/>
    </source>
</evidence>